<dbReference type="Proteomes" id="UP000013251">
    <property type="component" value="Unassembled WGS sequence"/>
</dbReference>
<dbReference type="EMBL" id="APQG01000036">
    <property type="protein sequence ID" value="ENV94451.1"/>
    <property type="molecule type" value="Genomic_DNA"/>
</dbReference>
<comment type="caution">
    <text evidence="1">The sequence shown here is derived from an EMBL/GenBank/DDBJ whole genome shotgun (WGS) entry which is preliminary data.</text>
</comment>
<organism evidence="1 2">
    <name type="scientific">Acinetobacter bereziniae LMG 1003 = CIP 70.12</name>
    <dbReference type="NCBI Taxonomy" id="981324"/>
    <lineage>
        <taxon>Bacteria</taxon>
        <taxon>Pseudomonadati</taxon>
        <taxon>Pseudomonadota</taxon>
        <taxon>Gammaproteobacteria</taxon>
        <taxon>Moraxellales</taxon>
        <taxon>Moraxellaceae</taxon>
        <taxon>Acinetobacter</taxon>
    </lineage>
</organism>
<protein>
    <recommendedName>
        <fullName evidence="3">Carboxypeptidase regulatory-like domain-containing protein</fullName>
    </recommendedName>
</protein>
<sequence>MNRAIFLITFIIALTGCFPYIVMTEPKINLIVKDSDGRLVDQAHVVLATILKDGKMTQTYKSQYTENGMAYFDIRKSLTLNMGTNRQYFWSICISKEGYKLQTHTIKDQSNLEIHLEKLQDFEVNQKCPTHIRRVER</sequence>
<dbReference type="AlphaFoldDB" id="N9D9C2"/>
<dbReference type="RefSeq" id="WP_005032348.1">
    <property type="nucleotide sequence ID" value="NZ_KB849756.1"/>
</dbReference>
<gene>
    <name evidence="1" type="ORF">F938_02635</name>
</gene>
<evidence type="ECO:0000313" key="1">
    <source>
        <dbReference type="EMBL" id="ENV94451.1"/>
    </source>
</evidence>
<keyword evidence="2" id="KW-1185">Reference proteome</keyword>
<reference evidence="1 2" key="1">
    <citation type="submission" date="2013-02" db="EMBL/GenBank/DDBJ databases">
        <title>The Genome Sequence of Acinetobacter bereziniae CIP 70.12.</title>
        <authorList>
            <consortium name="The Broad Institute Genome Sequencing Platform"/>
            <consortium name="The Broad Institute Genome Sequencing Center for Infectious Disease"/>
            <person name="Cerqueira G."/>
            <person name="Feldgarden M."/>
            <person name="Courvalin P."/>
            <person name="Perichon B."/>
            <person name="Grillot-Courvalin C."/>
            <person name="Clermont D."/>
            <person name="Rocha E."/>
            <person name="Yoon E.-J."/>
            <person name="Nemec A."/>
            <person name="Walker B."/>
            <person name="Young S.K."/>
            <person name="Zeng Q."/>
            <person name="Gargeya S."/>
            <person name="Fitzgerald M."/>
            <person name="Haas B."/>
            <person name="Abouelleil A."/>
            <person name="Alvarado L."/>
            <person name="Arachchi H.M."/>
            <person name="Berlin A.M."/>
            <person name="Chapman S.B."/>
            <person name="Dewar J."/>
            <person name="Goldberg J."/>
            <person name="Griggs A."/>
            <person name="Gujja S."/>
            <person name="Hansen M."/>
            <person name="Howarth C."/>
            <person name="Imamovic A."/>
            <person name="Larimer J."/>
            <person name="McCowan C."/>
            <person name="Murphy C."/>
            <person name="Neiman D."/>
            <person name="Pearson M."/>
            <person name="Priest M."/>
            <person name="Roberts A."/>
            <person name="Saif S."/>
            <person name="Shea T."/>
            <person name="Sisk P."/>
            <person name="Sykes S."/>
            <person name="Wortman J."/>
            <person name="Nusbaum C."/>
            <person name="Birren B."/>
        </authorList>
    </citation>
    <scope>NUCLEOTIDE SEQUENCE [LARGE SCALE GENOMIC DNA]</scope>
    <source>
        <strain evidence="1 2">CIP 70.12</strain>
    </source>
</reference>
<dbReference type="PATRIC" id="fig|1217650.3.peg.2583"/>
<dbReference type="OrthoDB" id="9933195at2"/>
<evidence type="ECO:0008006" key="3">
    <source>
        <dbReference type="Google" id="ProtNLM"/>
    </source>
</evidence>
<proteinExistence type="predicted"/>
<dbReference type="PROSITE" id="PS51257">
    <property type="entry name" value="PROKAR_LIPOPROTEIN"/>
    <property type="match status" value="1"/>
</dbReference>
<name>N9D9C2_ACIBZ</name>
<evidence type="ECO:0000313" key="2">
    <source>
        <dbReference type="Proteomes" id="UP000013251"/>
    </source>
</evidence>
<dbReference type="HOGENOM" id="CLU_139567_0_0_6"/>
<dbReference type="GeneID" id="69463124"/>
<accession>N9D9C2</accession>